<reference evidence="3 4" key="1">
    <citation type="submission" date="2018-08" db="EMBL/GenBank/DDBJ databases">
        <title>Meiothermus luteus KCTC 52599 genome sequencing project.</title>
        <authorList>
            <person name="Da Costa M.S."/>
            <person name="Albuquerque L."/>
            <person name="Raposo P."/>
            <person name="Froufe H.J.C."/>
            <person name="Barroso C.S."/>
            <person name="Egas C."/>
        </authorList>
    </citation>
    <scope>NUCLEOTIDE SEQUENCE [LARGE SCALE GENOMIC DNA]</scope>
    <source>
        <strain evidence="3 4">KCTC 52599</strain>
    </source>
</reference>
<proteinExistence type="predicted"/>
<name>A0A399EDR3_9DEIN</name>
<dbReference type="EMBL" id="QWKZ01000196">
    <property type="protein sequence ID" value="RIH81100.1"/>
    <property type="molecule type" value="Genomic_DNA"/>
</dbReference>
<protein>
    <submittedName>
        <fullName evidence="3">3-hydroxyisobutyrate dehydrogenase</fullName>
    </submittedName>
</protein>
<dbReference type="Proteomes" id="UP000265800">
    <property type="component" value="Unassembled WGS sequence"/>
</dbReference>
<feature type="region of interest" description="Disordered" evidence="1">
    <location>
        <begin position="121"/>
        <end position="150"/>
    </location>
</feature>
<sequence>MPLRVAVLGLGEAGAAIAQDLLEAGAEVVGYDPIPEKGVRRIRRASSEAEAAQGAEVVLSVNWARVALEVAHRVAPVLAPGQVFADLNTAAPALKRALCEVIAPTGALFADIALMSPVPGKGLRTPSLASGPAPEPPGGPPRAPPGPSSR</sequence>
<keyword evidence="4" id="KW-1185">Reference proteome</keyword>
<evidence type="ECO:0000313" key="3">
    <source>
        <dbReference type="EMBL" id="RIH81100.1"/>
    </source>
</evidence>
<evidence type="ECO:0000313" key="4">
    <source>
        <dbReference type="Proteomes" id="UP000265800"/>
    </source>
</evidence>
<dbReference type="RefSeq" id="WP_245959007.1">
    <property type="nucleotide sequence ID" value="NZ_QWKZ01000196.1"/>
</dbReference>
<evidence type="ECO:0000259" key="2">
    <source>
        <dbReference type="Pfam" id="PF03446"/>
    </source>
</evidence>
<organism evidence="3 4">
    <name type="scientific">Meiothermus luteus</name>
    <dbReference type="NCBI Taxonomy" id="2026184"/>
    <lineage>
        <taxon>Bacteria</taxon>
        <taxon>Thermotogati</taxon>
        <taxon>Deinococcota</taxon>
        <taxon>Deinococci</taxon>
        <taxon>Thermales</taxon>
        <taxon>Thermaceae</taxon>
        <taxon>Meiothermus</taxon>
    </lineage>
</organism>
<dbReference type="InterPro" id="IPR036291">
    <property type="entry name" value="NAD(P)-bd_dom_sf"/>
</dbReference>
<dbReference type="GO" id="GO:0050661">
    <property type="term" value="F:NADP binding"/>
    <property type="evidence" value="ECO:0007669"/>
    <property type="project" value="InterPro"/>
</dbReference>
<dbReference type="Gene3D" id="3.40.50.720">
    <property type="entry name" value="NAD(P)-binding Rossmann-like Domain"/>
    <property type="match status" value="1"/>
</dbReference>
<dbReference type="AlphaFoldDB" id="A0A399EDR3"/>
<gene>
    <name evidence="3" type="ORF">Mlute_02893</name>
</gene>
<feature type="domain" description="6-phosphogluconate dehydrogenase NADP-binding" evidence="2">
    <location>
        <begin position="5"/>
        <end position="112"/>
    </location>
</feature>
<dbReference type="Pfam" id="PF03446">
    <property type="entry name" value="NAD_binding_2"/>
    <property type="match status" value="1"/>
</dbReference>
<dbReference type="SUPFAM" id="SSF51735">
    <property type="entry name" value="NAD(P)-binding Rossmann-fold domains"/>
    <property type="match status" value="1"/>
</dbReference>
<accession>A0A399EDR3</accession>
<comment type="caution">
    <text evidence="3">The sequence shown here is derived from an EMBL/GenBank/DDBJ whole genome shotgun (WGS) entry which is preliminary data.</text>
</comment>
<evidence type="ECO:0000256" key="1">
    <source>
        <dbReference type="SAM" id="MobiDB-lite"/>
    </source>
</evidence>
<feature type="compositionally biased region" description="Pro residues" evidence="1">
    <location>
        <begin position="133"/>
        <end position="150"/>
    </location>
</feature>
<dbReference type="InterPro" id="IPR006115">
    <property type="entry name" value="6PGDH_NADP-bd"/>
</dbReference>